<dbReference type="InterPro" id="IPR050109">
    <property type="entry name" value="HTH-type_TetR-like_transc_reg"/>
</dbReference>
<dbReference type="InterPro" id="IPR036271">
    <property type="entry name" value="Tet_transcr_reg_TetR-rel_C_sf"/>
</dbReference>
<dbReference type="SUPFAM" id="SSF48498">
    <property type="entry name" value="Tetracyclin repressor-like, C-terminal domain"/>
    <property type="match status" value="1"/>
</dbReference>
<dbReference type="Gene3D" id="1.10.10.60">
    <property type="entry name" value="Homeodomain-like"/>
    <property type="match status" value="1"/>
</dbReference>
<evidence type="ECO:0000259" key="6">
    <source>
        <dbReference type="PROSITE" id="PS50977"/>
    </source>
</evidence>
<dbReference type="InterPro" id="IPR001647">
    <property type="entry name" value="HTH_TetR"/>
</dbReference>
<reference evidence="7 8" key="1">
    <citation type="submission" date="2020-04" db="EMBL/GenBank/DDBJ databases">
        <title>Ramlibacter sp. G-1-2-2 isolated from soil.</title>
        <authorList>
            <person name="Dahal R.H."/>
        </authorList>
    </citation>
    <scope>NUCLEOTIDE SEQUENCE [LARGE SCALE GENOMIC DNA]</scope>
    <source>
        <strain evidence="7 8">G-1-2-2</strain>
    </source>
</reference>
<dbReference type="PANTHER" id="PTHR30055:SF223">
    <property type="entry name" value="HTH-TYPE TRANSCRIPTIONAL REGULATOR UIDR"/>
    <property type="match status" value="1"/>
</dbReference>
<feature type="region of interest" description="Disordered" evidence="5">
    <location>
        <begin position="1"/>
        <end position="23"/>
    </location>
</feature>
<dbReference type="GO" id="GO:0000976">
    <property type="term" value="F:transcription cis-regulatory region binding"/>
    <property type="evidence" value="ECO:0007669"/>
    <property type="project" value="TreeGrafter"/>
</dbReference>
<dbReference type="PANTHER" id="PTHR30055">
    <property type="entry name" value="HTH-TYPE TRANSCRIPTIONAL REGULATOR RUTR"/>
    <property type="match status" value="1"/>
</dbReference>
<dbReference type="InterPro" id="IPR011075">
    <property type="entry name" value="TetR_C"/>
</dbReference>
<dbReference type="SUPFAM" id="SSF46689">
    <property type="entry name" value="Homeodomain-like"/>
    <property type="match status" value="1"/>
</dbReference>
<comment type="caution">
    <text evidence="7">The sequence shown here is derived from an EMBL/GenBank/DDBJ whole genome shotgun (WGS) entry which is preliminary data.</text>
</comment>
<dbReference type="GO" id="GO:0003700">
    <property type="term" value="F:DNA-binding transcription factor activity"/>
    <property type="evidence" value="ECO:0007669"/>
    <property type="project" value="TreeGrafter"/>
</dbReference>
<dbReference type="PROSITE" id="PS50977">
    <property type="entry name" value="HTH_TETR_2"/>
    <property type="match status" value="1"/>
</dbReference>
<dbReference type="RefSeq" id="WP_169418976.1">
    <property type="nucleotide sequence ID" value="NZ_JABBFX010000001.1"/>
</dbReference>
<evidence type="ECO:0000256" key="3">
    <source>
        <dbReference type="ARBA" id="ARBA00023163"/>
    </source>
</evidence>
<keyword evidence="2 4" id="KW-0238">DNA-binding</keyword>
<feature type="domain" description="HTH tetR-type" evidence="6">
    <location>
        <begin position="22"/>
        <end position="82"/>
    </location>
</feature>
<dbReference type="Pfam" id="PF00440">
    <property type="entry name" value="TetR_N"/>
    <property type="match status" value="1"/>
</dbReference>
<evidence type="ECO:0000313" key="7">
    <source>
        <dbReference type="EMBL" id="NML44877.1"/>
    </source>
</evidence>
<dbReference type="Pfam" id="PF16859">
    <property type="entry name" value="TetR_C_11"/>
    <property type="match status" value="1"/>
</dbReference>
<evidence type="ECO:0000313" key="8">
    <source>
        <dbReference type="Proteomes" id="UP000541185"/>
    </source>
</evidence>
<dbReference type="EMBL" id="JABBFX010000001">
    <property type="protein sequence ID" value="NML44877.1"/>
    <property type="molecule type" value="Genomic_DNA"/>
</dbReference>
<evidence type="ECO:0000256" key="2">
    <source>
        <dbReference type="ARBA" id="ARBA00023125"/>
    </source>
</evidence>
<evidence type="ECO:0000256" key="5">
    <source>
        <dbReference type="SAM" id="MobiDB-lite"/>
    </source>
</evidence>
<organism evidence="7 8">
    <name type="scientific">Ramlibacter agri</name>
    <dbReference type="NCBI Taxonomy" id="2728837"/>
    <lineage>
        <taxon>Bacteria</taxon>
        <taxon>Pseudomonadati</taxon>
        <taxon>Pseudomonadota</taxon>
        <taxon>Betaproteobacteria</taxon>
        <taxon>Burkholderiales</taxon>
        <taxon>Comamonadaceae</taxon>
        <taxon>Ramlibacter</taxon>
    </lineage>
</organism>
<proteinExistence type="predicted"/>
<dbReference type="Gene3D" id="1.10.357.10">
    <property type="entry name" value="Tetracycline Repressor, domain 2"/>
    <property type="match status" value="1"/>
</dbReference>
<dbReference type="Proteomes" id="UP000541185">
    <property type="component" value="Unassembled WGS sequence"/>
</dbReference>
<dbReference type="FunFam" id="1.10.10.60:FF:000141">
    <property type="entry name" value="TetR family transcriptional regulator"/>
    <property type="match status" value="1"/>
</dbReference>
<keyword evidence="8" id="KW-1185">Reference proteome</keyword>
<protein>
    <submittedName>
        <fullName evidence="7">TetR/AcrR family transcriptional regulator</fullName>
    </submittedName>
</protein>
<dbReference type="CDD" id="cd02981">
    <property type="entry name" value="PDI_b_family"/>
    <property type="match status" value="1"/>
</dbReference>
<gene>
    <name evidence="7" type="ORF">HHL11_14055</name>
</gene>
<sequence length="223" mass="25227">MSSKALAERAEDAPPRRGRRKEARPGELLDAALDLFVEKGFAATRSEEVAARAGVSKGTLFLYFPSKEELFKAVVRENISGRFAEWNEEFESFEGSTAEMVRYCLNVWWERIGATRASGITKLIISEARNFPDIAAFYHQEVIQPGMQLVRRILLRGVDRGEFRAVDIEYTIFSVIAPMIFLIMNKHALGACIPQDYPMDPQRYVNAQVEILLHGLCVPEKKA</sequence>
<feature type="compositionally biased region" description="Basic and acidic residues" evidence="5">
    <location>
        <begin position="1"/>
        <end position="15"/>
    </location>
</feature>
<dbReference type="PRINTS" id="PR00455">
    <property type="entry name" value="HTHTETR"/>
</dbReference>
<name>A0A848H320_9BURK</name>
<dbReference type="InterPro" id="IPR009057">
    <property type="entry name" value="Homeodomain-like_sf"/>
</dbReference>
<keyword evidence="1" id="KW-0805">Transcription regulation</keyword>
<dbReference type="AlphaFoldDB" id="A0A848H320"/>
<evidence type="ECO:0000256" key="1">
    <source>
        <dbReference type="ARBA" id="ARBA00023015"/>
    </source>
</evidence>
<accession>A0A848H320</accession>
<feature type="DNA-binding region" description="H-T-H motif" evidence="4">
    <location>
        <begin position="45"/>
        <end position="64"/>
    </location>
</feature>
<evidence type="ECO:0000256" key="4">
    <source>
        <dbReference type="PROSITE-ProRule" id="PRU00335"/>
    </source>
</evidence>
<keyword evidence="3" id="KW-0804">Transcription</keyword>